<keyword evidence="1" id="KW-0732">Signal</keyword>
<evidence type="ECO:0000313" key="2">
    <source>
        <dbReference type="EMBL" id="KLK91093.1"/>
    </source>
</evidence>
<dbReference type="STRING" id="1225564.AA309_21795"/>
<feature type="chain" id="PRO_5002592867" evidence="1">
    <location>
        <begin position="22"/>
        <end position="80"/>
    </location>
</feature>
<accession>A0A0H1R7G4</accession>
<dbReference type="Proteomes" id="UP000035489">
    <property type="component" value="Unassembled WGS sequence"/>
</dbReference>
<comment type="caution">
    <text evidence="2">The sequence shown here is derived from an EMBL/GenBank/DDBJ whole genome shotgun (WGS) entry which is preliminary data.</text>
</comment>
<dbReference type="AlphaFoldDB" id="A0A0H1R7G4"/>
<evidence type="ECO:0000256" key="1">
    <source>
        <dbReference type="SAM" id="SignalP"/>
    </source>
</evidence>
<dbReference type="PATRIC" id="fig|1225564.3.peg.5726"/>
<reference evidence="2 3" key="1">
    <citation type="submission" date="2015-05" db="EMBL/GenBank/DDBJ databases">
        <title>Draft genome sequence of Microvirga vignae strain BR3299, a novel nitrogen fixing bacteria isolated from Brazil semi-aired region.</title>
        <authorList>
            <person name="Zilli J.E."/>
            <person name="Passos S.R."/>
            <person name="Leite J."/>
            <person name="Baldani J.I."/>
            <person name="Xavier G.R."/>
            <person name="Rumjaneck N.G."/>
            <person name="Simoes-Araujo J.L."/>
        </authorList>
    </citation>
    <scope>NUCLEOTIDE SEQUENCE [LARGE SCALE GENOMIC DNA]</scope>
    <source>
        <strain evidence="2 3">BR3299</strain>
    </source>
</reference>
<dbReference type="EMBL" id="LCYG01000060">
    <property type="protein sequence ID" value="KLK91093.1"/>
    <property type="molecule type" value="Genomic_DNA"/>
</dbReference>
<protein>
    <submittedName>
        <fullName evidence="2">Uncharacterized protein</fullName>
    </submittedName>
</protein>
<gene>
    <name evidence="2" type="ORF">AA309_21795</name>
</gene>
<proteinExistence type="predicted"/>
<dbReference type="OrthoDB" id="8021175at2"/>
<evidence type="ECO:0000313" key="3">
    <source>
        <dbReference type="Proteomes" id="UP000035489"/>
    </source>
</evidence>
<name>A0A0H1R7G4_9HYPH</name>
<sequence length="80" mass="8841">MRRAIALALSLSFITAGPALANRCPRDMAAIDKAVQTAQLSSADRRKVMNLRQRGEAAHKAGNHEESERLLDEAKRMLKI</sequence>
<feature type="signal peptide" evidence="1">
    <location>
        <begin position="1"/>
        <end position="21"/>
    </location>
</feature>
<dbReference type="RefSeq" id="WP_047191134.1">
    <property type="nucleotide sequence ID" value="NZ_LCYG01000060.1"/>
</dbReference>
<organism evidence="2 3">
    <name type="scientific">Microvirga vignae</name>
    <dbReference type="NCBI Taxonomy" id="1225564"/>
    <lineage>
        <taxon>Bacteria</taxon>
        <taxon>Pseudomonadati</taxon>
        <taxon>Pseudomonadota</taxon>
        <taxon>Alphaproteobacteria</taxon>
        <taxon>Hyphomicrobiales</taxon>
        <taxon>Methylobacteriaceae</taxon>
        <taxon>Microvirga</taxon>
    </lineage>
</organism>
<keyword evidence="3" id="KW-1185">Reference proteome</keyword>